<dbReference type="Pfam" id="PF00586">
    <property type="entry name" value="AIRS"/>
    <property type="match status" value="1"/>
</dbReference>
<dbReference type="Pfam" id="PF02769">
    <property type="entry name" value="AIRS_C"/>
    <property type="match status" value="1"/>
</dbReference>
<dbReference type="CDD" id="cd02197">
    <property type="entry name" value="HypE"/>
    <property type="match status" value="1"/>
</dbReference>
<name>A0A437QEL0_9GAMM</name>
<dbReference type="InterPro" id="IPR036676">
    <property type="entry name" value="PurM-like_C_sf"/>
</dbReference>
<comment type="caution">
    <text evidence="4">The sequence shown here is derived from an EMBL/GenBank/DDBJ whole genome shotgun (WGS) entry which is preliminary data.</text>
</comment>
<dbReference type="PIRSF" id="PIRSF005644">
    <property type="entry name" value="Hdrgns_mtr_HypE"/>
    <property type="match status" value="1"/>
</dbReference>
<dbReference type="InterPro" id="IPR036921">
    <property type="entry name" value="PurM-like_N_sf"/>
</dbReference>
<evidence type="ECO:0000313" key="5">
    <source>
        <dbReference type="Proteomes" id="UP000282818"/>
    </source>
</evidence>
<dbReference type="RefSeq" id="WP_127693113.1">
    <property type="nucleotide sequence ID" value="NZ_SACQ01000001.1"/>
</dbReference>
<keyword evidence="5" id="KW-1185">Reference proteome</keyword>
<dbReference type="SUPFAM" id="SSF55326">
    <property type="entry name" value="PurM N-terminal domain-like"/>
    <property type="match status" value="1"/>
</dbReference>
<feature type="domain" description="PurM-like C-terminal" evidence="3">
    <location>
        <begin position="174"/>
        <end position="326"/>
    </location>
</feature>
<evidence type="ECO:0000259" key="3">
    <source>
        <dbReference type="Pfam" id="PF02769"/>
    </source>
</evidence>
<protein>
    <submittedName>
        <fullName evidence="4">Hydrogenase expression/formation protein HypE</fullName>
    </submittedName>
</protein>
<dbReference type="EMBL" id="SACQ01000001">
    <property type="protein sequence ID" value="RVU32946.1"/>
    <property type="molecule type" value="Genomic_DNA"/>
</dbReference>
<evidence type="ECO:0000259" key="2">
    <source>
        <dbReference type="Pfam" id="PF00586"/>
    </source>
</evidence>
<gene>
    <name evidence="4" type="primary">hypE</name>
    <name evidence="4" type="ORF">EOE65_04650</name>
</gene>
<evidence type="ECO:0000313" key="4">
    <source>
        <dbReference type="EMBL" id="RVU32946.1"/>
    </source>
</evidence>
<dbReference type="InterPro" id="IPR011854">
    <property type="entry name" value="HypE"/>
</dbReference>
<dbReference type="AlphaFoldDB" id="A0A437QEL0"/>
<proteinExistence type="inferred from homology"/>
<dbReference type="InterPro" id="IPR016188">
    <property type="entry name" value="PurM-like_N"/>
</dbReference>
<feature type="domain" description="PurM-like N-terminal" evidence="2">
    <location>
        <begin position="46"/>
        <end position="162"/>
    </location>
</feature>
<dbReference type="PANTHER" id="PTHR30303:SF0">
    <property type="entry name" value="CARBAMOYL DEHYDRATASE HYPE"/>
    <property type="match status" value="1"/>
</dbReference>
<dbReference type="Gene3D" id="3.90.650.10">
    <property type="entry name" value="PurM-like C-terminal domain"/>
    <property type="match status" value="1"/>
</dbReference>
<dbReference type="Gene3D" id="3.30.1330.10">
    <property type="entry name" value="PurM-like, N-terminal domain"/>
    <property type="match status" value="1"/>
</dbReference>
<comment type="similarity">
    <text evidence="1">Belongs to the HypE family.</text>
</comment>
<accession>A0A437QEL0</accession>
<dbReference type="PANTHER" id="PTHR30303">
    <property type="entry name" value="HYDROGENASE ISOENZYMES FORMATION PROTEIN HYPE"/>
    <property type="match status" value="1"/>
</dbReference>
<reference evidence="4 5" key="1">
    <citation type="submission" date="2019-01" db="EMBL/GenBank/DDBJ databases">
        <authorList>
            <person name="Chen W.-M."/>
        </authorList>
    </citation>
    <scope>NUCLEOTIDE SEQUENCE [LARGE SCALE GENOMIC DNA]</scope>
    <source>
        <strain evidence="4 5">HPM-16</strain>
    </source>
</reference>
<evidence type="ECO:0000256" key="1">
    <source>
        <dbReference type="ARBA" id="ARBA00006243"/>
    </source>
</evidence>
<dbReference type="NCBIfam" id="TIGR02124">
    <property type="entry name" value="hypE"/>
    <property type="match status" value="1"/>
</dbReference>
<dbReference type="Proteomes" id="UP000282818">
    <property type="component" value="Unassembled WGS sequence"/>
</dbReference>
<dbReference type="SUPFAM" id="SSF56042">
    <property type="entry name" value="PurM C-terminal domain-like"/>
    <property type="match status" value="1"/>
</dbReference>
<organism evidence="4 5">
    <name type="scientific">Neptunomonas marina</name>
    <dbReference type="NCBI Taxonomy" id="1815562"/>
    <lineage>
        <taxon>Bacteria</taxon>
        <taxon>Pseudomonadati</taxon>
        <taxon>Pseudomonadota</taxon>
        <taxon>Gammaproteobacteria</taxon>
        <taxon>Oceanospirillales</taxon>
        <taxon>Oceanospirillaceae</taxon>
        <taxon>Neptunomonas</taxon>
    </lineage>
</organism>
<dbReference type="InterPro" id="IPR010918">
    <property type="entry name" value="PurM-like_C_dom"/>
</dbReference>
<sequence>MTTPKRTLKATHITMAHGAGGKAMRDLIEDVFVGSFDNSHLNALEDQARIDLAELQRDGNRIAFTTDGYVVDPIEFLGGNIGALAVNGTVNDLAVSGAIPKYLSCSMILEEGLEVAQLRRIVDSMRAAADAAGVAIVTGDTKVVPKGKGDKIFISTTGIGVIPEGIEISASRVKPGDKVIVNGWVGDHGAAILNARGDLALDVELHTDCQPLHELMQVMLKACPDLHAVRDASRGGVATVVNEFAETSGVAIRLYENAVPVRTEVRGVCEILGLDALYFANEGKLVAVVPAADADAVLAAMQAHPAGKEAAIIGEAYEGVAGRVVVQTGFGGERILDMLVGEQLPRIC</sequence>
<dbReference type="GO" id="GO:0051604">
    <property type="term" value="P:protein maturation"/>
    <property type="evidence" value="ECO:0007669"/>
    <property type="project" value="TreeGrafter"/>
</dbReference>